<dbReference type="AlphaFoldDB" id="A0A4R8SVD5"/>
<proteinExistence type="predicted"/>
<evidence type="ECO:0000313" key="2">
    <source>
        <dbReference type="Proteomes" id="UP000294604"/>
    </source>
</evidence>
<comment type="caution">
    <text evidence="1">The sequence shown here is derived from an EMBL/GenBank/DDBJ whole genome shotgun (WGS) entry which is preliminary data.</text>
</comment>
<sequence length="107" mass="11989">MSRRKRPKAVAVNGLRDLLIAGTVAALERLENNASTDVYDFGKECDRLRERLADLADGNDVLIHRWGDGVTPEVDWPHGVRLCRLVGDSLLPADDEIIRRQEVAAWV</sequence>
<dbReference type="EMBL" id="PECL01000007">
    <property type="protein sequence ID" value="TEA06282.1"/>
    <property type="molecule type" value="Genomic_DNA"/>
</dbReference>
<protein>
    <submittedName>
        <fullName evidence="1">Uncharacterized protein</fullName>
    </submittedName>
</protein>
<evidence type="ECO:0000313" key="1">
    <source>
        <dbReference type="EMBL" id="TEA06282.1"/>
    </source>
</evidence>
<organism evidence="1 2">
    <name type="scientific">Mycobacteroides salmoniphilum</name>
    <dbReference type="NCBI Taxonomy" id="404941"/>
    <lineage>
        <taxon>Bacteria</taxon>
        <taxon>Bacillati</taxon>
        <taxon>Actinomycetota</taxon>
        <taxon>Actinomycetes</taxon>
        <taxon>Mycobacteriales</taxon>
        <taxon>Mycobacteriaceae</taxon>
        <taxon>Mycobacteroides</taxon>
    </lineage>
</organism>
<name>A0A4R8SVD5_9MYCO</name>
<gene>
    <name evidence="1" type="ORF">CCUG60884_01420</name>
</gene>
<reference evidence="1 2" key="1">
    <citation type="journal article" date="2019" name="Sci. Rep.">
        <title>Extended insight into the Mycobacterium chelonae-abscessus complex through whole genome sequencing of Mycobacterium salmoniphilum outbreak and Mycobacterium salmoniphilum-like strains.</title>
        <authorList>
            <person name="Behra P.R.K."/>
            <person name="Das S."/>
            <person name="Pettersson B.M.F."/>
            <person name="Shirreff L."/>
            <person name="DuCote T."/>
            <person name="Jacobsson K.G."/>
            <person name="Ennis D.G."/>
            <person name="Kirsebom L.A."/>
        </authorList>
    </citation>
    <scope>NUCLEOTIDE SEQUENCE [LARGE SCALE GENOMIC DNA]</scope>
    <source>
        <strain evidence="1 2">CCUG 60884</strain>
    </source>
</reference>
<accession>A0A4R8SVD5</accession>
<dbReference type="Proteomes" id="UP000294604">
    <property type="component" value="Unassembled WGS sequence"/>
</dbReference>